<dbReference type="AlphaFoldDB" id="A0A1M6QSE4"/>
<dbReference type="PROSITE" id="PS50928">
    <property type="entry name" value="ABC_TM1"/>
    <property type="match status" value="1"/>
</dbReference>
<protein>
    <submittedName>
        <fullName evidence="9">Raffinose/stachyose/melibiose transport system permease protein</fullName>
    </submittedName>
</protein>
<dbReference type="Proteomes" id="UP000184386">
    <property type="component" value="Unassembled WGS sequence"/>
</dbReference>
<keyword evidence="3" id="KW-1003">Cell membrane</keyword>
<dbReference type="InterPro" id="IPR035906">
    <property type="entry name" value="MetI-like_sf"/>
</dbReference>
<keyword evidence="5 7" id="KW-1133">Transmembrane helix</keyword>
<dbReference type="GO" id="GO:0055085">
    <property type="term" value="P:transmembrane transport"/>
    <property type="evidence" value="ECO:0007669"/>
    <property type="project" value="InterPro"/>
</dbReference>
<reference evidence="9 10" key="1">
    <citation type="submission" date="2016-11" db="EMBL/GenBank/DDBJ databases">
        <authorList>
            <person name="Jaros S."/>
            <person name="Januszkiewicz K."/>
            <person name="Wedrychowicz H."/>
        </authorList>
    </citation>
    <scope>NUCLEOTIDE SEQUENCE [LARGE SCALE GENOMIC DNA]</scope>
    <source>
        <strain evidence="9 10">DSM 15929</strain>
    </source>
</reference>
<dbReference type="EMBL" id="FRAC01000010">
    <property type="protein sequence ID" value="SHK23028.1"/>
    <property type="molecule type" value="Genomic_DNA"/>
</dbReference>
<dbReference type="SUPFAM" id="SSF161098">
    <property type="entry name" value="MetI-like"/>
    <property type="match status" value="1"/>
</dbReference>
<keyword evidence="2 7" id="KW-0813">Transport</keyword>
<dbReference type="InterPro" id="IPR000515">
    <property type="entry name" value="MetI-like"/>
</dbReference>
<feature type="domain" description="ABC transmembrane type-1" evidence="8">
    <location>
        <begin position="78"/>
        <end position="269"/>
    </location>
</feature>
<dbReference type="CDD" id="cd06261">
    <property type="entry name" value="TM_PBP2"/>
    <property type="match status" value="1"/>
</dbReference>
<sequence>MISSTGIKRHKEYHPGKAAVYFILVLWTVTTVFPFVWVIGNSFKPSSEVVNTSFSLPREFTLKNYTNAFGKQNILESYKNSLLISGTVMIVTMFLASMMAFAMTRYQFKGKAAVNAVILSSLMIPAFSTVIPVFKRMGEFGLLNLPISVILPQVAGNLSFATVVMMGFMRGIPSALEEAAYMEGAGVGRVFAHIIIPLSRPSIATASIFCFLWSYNDLLTQLIMIRKRSRYPIGVLLNEISSKYGTDYGLMAASVTLIIVPVLIVYVFLQKYIMKGLTAGALKG</sequence>
<accession>A0A1M6QSE4</accession>
<evidence type="ECO:0000313" key="9">
    <source>
        <dbReference type="EMBL" id="SHK23028.1"/>
    </source>
</evidence>
<dbReference type="PANTHER" id="PTHR43744:SF8">
    <property type="entry name" value="SN-GLYCEROL-3-PHOSPHATE TRANSPORT SYSTEM PERMEASE PROTEIN UGPE"/>
    <property type="match status" value="1"/>
</dbReference>
<feature type="transmembrane region" description="Helical" evidence="7">
    <location>
        <begin position="82"/>
        <end position="101"/>
    </location>
</feature>
<feature type="transmembrane region" description="Helical" evidence="7">
    <location>
        <begin position="20"/>
        <end position="40"/>
    </location>
</feature>
<keyword evidence="4 7" id="KW-0812">Transmembrane</keyword>
<dbReference type="STRING" id="1121322.SAMN02745136_02008"/>
<name>A0A1M6QSE4_9FIRM</name>
<evidence type="ECO:0000256" key="6">
    <source>
        <dbReference type="ARBA" id="ARBA00023136"/>
    </source>
</evidence>
<dbReference type="Pfam" id="PF00528">
    <property type="entry name" value="BPD_transp_1"/>
    <property type="match status" value="1"/>
</dbReference>
<evidence type="ECO:0000256" key="4">
    <source>
        <dbReference type="ARBA" id="ARBA00022692"/>
    </source>
</evidence>
<feature type="transmembrane region" description="Helical" evidence="7">
    <location>
        <begin position="190"/>
        <end position="215"/>
    </location>
</feature>
<evidence type="ECO:0000256" key="7">
    <source>
        <dbReference type="RuleBase" id="RU363032"/>
    </source>
</evidence>
<dbReference type="GO" id="GO:0005886">
    <property type="term" value="C:plasma membrane"/>
    <property type="evidence" value="ECO:0007669"/>
    <property type="project" value="UniProtKB-SubCell"/>
</dbReference>
<dbReference type="PANTHER" id="PTHR43744">
    <property type="entry name" value="ABC TRANSPORTER PERMEASE PROTEIN MG189-RELATED-RELATED"/>
    <property type="match status" value="1"/>
</dbReference>
<evidence type="ECO:0000313" key="10">
    <source>
        <dbReference type="Proteomes" id="UP000184386"/>
    </source>
</evidence>
<feature type="transmembrane region" description="Helical" evidence="7">
    <location>
        <begin position="146"/>
        <end position="169"/>
    </location>
</feature>
<proteinExistence type="inferred from homology"/>
<dbReference type="OrthoDB" id="42677at2"/>
<gene>
    <name evidence="9" type="ORF">SAMN02745136_02008</name>
</gene>
<keyword evidence="10" id="KW-1185">Reference proteome</keyword>
<evidence type="ECO:0000259" key="8">
    <source>
        <dbReference type="PROSITE" id="PS50928"/>
    </source>
</evidence>
<evidence type="ECO:0000256" key="3">
    <source>
        <dbReference type="ARBA" id="ARBA00022475"/>
    </source>
</evidence>
<dbReference type="Gene3D" id="1.10.3720.10">
    <property type="entry name" value="MetI-like"/>
    <property type="match status" value="1"/>
</dbReference>
<evidence type="ECO:0000256" key="5">
    <source>
        <dbReference type="ARBA" id="ARBA00022989"/>
    </source>
</evidence>
<keyword evidence="6 7" id="KW-0472">Membrane</keyword>
<comment type="similarity">
    <text evidence="7">Belongs to the binding-protein-dependent transport system permease family.</text>
</comment>
<evidence type="ECO:0000256" key="2">
    <source>
        <dbReference type="ARBA" id="ARBA00022448"/>
    </source>
</evidence>
<dbReference type="RefSeq" id="WP_084124082.1">
    <property type="nucleotide sequence ID" value="NZ_FRAC01000010.1"/>
</dbReference>
<feature type="transmembrane region" description="Helical" evidence="7">
    <location>
        <begin position="248"/>
        <end position="269"/>
    </location>
</feature>
<organism evidence="9 10">
    <name type="scientific">Anaerocolumna jejuensis DSM 15929</name>
    <dbReference type="NCBI Taxonomy" id="1121322"/>
    <lineage>
        <taxon>Bacteria</taxon>
        <taxon>Bacillati</taxon>
        <taxon>Bacillota</taxon>
        <taxon>Clostridia</taxon>
        <taxon>Lachnospirales</taxon>
        <taxon>Lachnospiraceae</taxon>
        <taxon>Anaerocolumna</taxon>
    </lineage>
</organism>
<feature type="transmembrane region" description="Helical" evidence="7">
    <location>
        <begin position="113"/>
        <end position="134"/>
    </location>
</feature>
<evidence type="ECO:0000256" key="1">
    <source>
        <dbReference type="ARBA" id="ARBA00004651"/>
    </source>
</evidence>
<comment type="subcellular location">
    <subcellularLocation>
        <location evidence="1 7">Cell membrane</location>
        <topology evidence="1 7">Multi-pass membrane protein</topology>
    </subcellularLocation>
</comment>